<reference evidence="10 11" key="1">
    <citation type="submission" date="2019-02" db="EMBL/GenBank/DDBJ databases">
        <title>Complete Genome Sequence and Methylome Analysis of Sphaerotilus natans subsp. sulfidivorans D-507.</title>
        <authorList>
            <person name="Fomenkov A."/>
            <person name="Gridneva E."/>
            <person name="Smolyakov D."/>
            <person name="Dubinina G."/>
            <person name="Vincze T."/>
            <person name="Grabovich M."/>
            <person name="Roberts R.J."/>
        </authorList>
    </citation>
    <scope>NUCLEOTIDE SEQUENCE [LARGE SCALE GENOMIC DNA]</scope>
    <source>
        <strain evidence="10 11">D-507</strain>
    </source>
</reference>
<protein>
    <submittedName>
        <fullName evidence="9">Heptose-I-phosphate ethanolaminephosphotransferase</fullName>
        <ecNumber evidence="9">2.7.8.-</ecNumber>
    </submittedName>
    <submittedName>
        <fullName evidence="10">Phosphoethanolamine transferase</fullName>
    </submittedName>
</protein>
<dbReference type="GO" id="GO:0009244">
    <property type="term" value="P:lipopolysaccharide core region biosynthetic process"/>
    <property type="evidence" value="ECO:0007669"/>
    <property type="project" value="TreeGrafter"/>
</dbReference>
<evidence type="ECO:0000256" key="3">
    <source>
        <dbReference type="ARBA" id="ARBA00022679"/>
    </source>
</evidence>
<evidence type="ECO:0000256" key="4">
    <source>
        <dbReference type="ARBA" id="ARBA00022692"/>
    </source>
</evidence>
<dbReference type="Proteomes" id="UP000323522">
    <property type="component" value="Chromosome"/>
</dbReference>
<dbReference type="KEGG" id="snn:EWH46_09775"/>
<comment type="subcellular location">
    <subcellularLocation>
        <location evidence="1">Cell membrane</location>
        <topology evidence="1">Multi-pass membrane protein</topology>
    </subcellularLocation>
</comment>
<reference evidence="9 12" key="2">
    <citation type="submission" date="2024-06" db="EMBL/GenBank/DDBJ databases">
        <title>Genomic Encyclopedia of Type Strains, Phase IV (KMG-IV): sequencing the most valuable type-strain genomes for metagenomic binning, comparative biology and taxonomic classification.</title>
        <authorList>
            <person name="Goeker M."/>
        </authorList>
    </citation>
    <scope>NUCLEOTIDE SEQUENCE [LARGE SCALE GENOMIC DNA]</scope>
    <source>
        <strain evidence="9 12">D-501</strain>
    </source>
</reference>
<evidence type="ECO:0000256" key="2">
    <source>
        <dbReference type="ARBA" id="ARBA00022475"/>
    </source>
</evidence>
<dbReference type="RefSeq" id="WP_149503733.1">
    <property type="nucleotide sequence ID" value="NZ_CP035708.1"/>
</dbReference>
<dbReference type="InterPro" id="IPR040423">
    <property type="entry name" value="PEA_transferase"/>
</dbReference>
<evidence type="ECO:0000313" key="12">
    <source>
        <dbReference type="Proteomes" id="UP001549111"/>
    </source>
</evidence>
<evidence type="ECO:0000313" key="10">
    <source>
        <dbReference type="EMBL" id="QEN01028.1"/>
    </source>
</evidence>
<dbReference type="EMBL" id="JBEPLS010000001">
    <property type="protein sequence ID" value="MET3602601.1"/>
    <property type="molecule type" value="Genomic_DNA"/>
</dbReference>
<keyword evidence="3 10" id="KW-0808">Transferase</keyword>
<name>A0A5C1Q0L5_9BURK</name>
<dbReference type="OrthoDB" id="9786870at2"/>
<keyword evidence="4 7" id="KW-0812">Transmembrane</keyword>
<feature type="domain" description="Sulfatase N-terminal" evidence="8">
    <location>
        <begin position="238"/>
        <end position="496"/>
    </location>
</feature>
<dbReference type="InterPro" id="IPR017850">
    <property type="entry name" value="Alkaline_phosphatase_core_sf"/>
</dbReference>
<dbReference type="InterPro" id="IPR000917">
    <property type="entry name" value="Sulfatase_N"/>
</dbReference>
<keyword evidence="5 7" id="KW-1133">Transmembrane helix</keyword>
<dbReference type="EMBL" id="CP035708">
    <property type="protein sequence ID" value="QEN01028.1"/>
    <property type="molecule type" value="Genomic_DNA"/>
</dbReference>
<dbReference type="CDD" id="cd16017">
    <property type="entry name" value="LptA"/>
    <property type="match status" value="1"/>
</dbReference>
<dbReference type="SUPFAM" id="SSF53649">
    <property type="entry name" value="Alkaline phosphatase-like"/>
    <property type="match status" value="1"/>
</dbReference>
<dbReference type="InterPro" id="IPR058130">
    <property type="entry name" value="PEA_transf_C"/>
</dbReference>
<evidence type="ECO:0000256" key="6">
    <source>
        <dbReference type="ARBA" id="ARBA00023136"/>
    </source>
</evidence>
<dbReference type="GO" id="GO:0005886">
    <property type="term" value="C:plasma membrane"/>
    <property type="evidence" value="ECO:0007669"/>
    <property type="project" value="UniProtKB-SubCell"/>
</dbReference>
<dbReference type="Pfam" id="PF00884">
    <property type="entry name" value="Sulfatase"/>
    <property type="match status" value="1"/>
</dbReference>
<organism evidence="10 11">
    <name type="scientific">Sphaerotilus sulfidivorans</name>
    <dbReference type="NCBI Taxonomy" id="639200"/>
    <lineage>
        <taxon>Bacteria</taxon>
        <taxon>Pseudomonadati</taxon>
        <taxon>Pseudomonadota</taxon>
        <taxon>Betaproteobacteria</taxon>
        <taxon>Burkholderiales</taxon>
        <taxon>Sphaerotilaceae</taxon>
        <taxon>Sphaerotilus</taxon>
    </lineage>
</organism>
<dbReference type="PANTHER" id="PTHR30443">
    <property type="entry name" value="INNER MEMBRANE PROTEIN"/>
    <property type="match status" value="1"/>
</dbReference>
<dbReference type="AlphaFoldDB" id="A0A5C1Q0L5"/>
<dbReference type="EC" id="2.7.8.-" evidence="9"/>
<dbReference type="PANTHER" id="PTHR30443:SF2">
    <property type="entry name" value="PHOSPHOETHANOLAMINE TRANSFERASE EPTC"/>
    <property type="match status" value="1"/>
</dbReference>
<sequence length="549" mass="60145">MAMEMSAAAAMAVERPRRAARAGWLLLGSVLVLLLGLPGQPLLGAAKMAVLFLPGWWLLSLRIIRPALRRPAFLLWTVPFVVDAAVRGFLHFSYGAAPDSSLVLTSLANTHGDEALQYLEQHVVPVALASLLVLAALTVLDRIAREVLARDPGPDDRGLSWGLSWPQALLPVLLALGATASGPWRDMHPLAFWPQWPAQLAGTRAALRDAALEHQGWIDRATRSGVAGPATQRHVAMLVITESINRDNLGLYGYARATTPALERHRHELLVMRHAWSVAASTVPALDAMLRPTAADGSRQDLLALARAAGYRIHWISNHDDLAIRTRHGGLADEQVYINRVPGRSARTLDGELLPQVDRALADPAPLKLIVVHLLGAHPHYRYRYPEGQPETGSADDAVSAAMVAQGRWPWIRRFRTEYDTALRYHDGVLAALLKQLQAVPGDEPTHKLWLAVSDHGQDVGHDRNHAGHSPMTPAGYRIPLLLWQSDHVPTPDAQALEQRPVRADWLADLLLPRLGITLPGADSARDALSDDYRWQPPVLPIAVANYLD</sequence>
<keyword evidence="6 7" id="KW-0472">Membrane</keyword>
<proteinExistence type="predicted"/>
<dbReference type="Proteomes" id="UP001549111">
    <property type="component" value="Unassembled WGS sequence"/>
</dbReference>
<evidence type="ECO:0000256" key="1">
    <source>
        <dbReference type="ARBA" id="ARBA00004651"/>
    </source>
</evidence>
<evidence type="ECO:0000259" key="8">
    <source>
        <dbReference type="Pfam" id="PF00884"/>
    </source>
</evidence>
<evidence type="ECO:0000313" key="9">
    <source>
        <dbReference type="EMBL" id="MET3602601.1"/>
    </source>
</evidence>
<evidence type="ECO:0000256" key="7">
    <source>
        <dbReference type="SAM" id="Phobius"/>
    </source>
</evidence>
<gene>
    <name evidence="9" type="ORF">ABIC99_000377</name>
    <name evidence="10" type="ORF">EWH46_09775</name>
</gene>
<accession>A0A5C1Q0L5</accession>
<dbReference type="Gene3D" id="3.40.720.10">
    <property type="entry name" value="Alkaline Phosphatase, subunit A"/>
    <property type="match status" value="1"/>
</dbReference>
<evidence type="ECO:0000313" key="11">
    <source>
        <dbReference type="Proteomes" id="UP000323522"/>
    </source>
</evidence>
<keyword evidence="2" id="KW-1003">Cell membrane</keyword>
<keyword evidence="12" id="KW-1185">Reference proteome</keyword>
<feature type="transmembrane region" description="Helical" evidence="7">
    <location>
        <begin position="20"/>
        <end position="37"/>
    </location>
</feature>
<dbReference type="GO" id="GO:0016776">
    <property type="term" value="F:phosphotransferase activity, phosphate group as acceptor"/>
    <property type="evidence" value="ECO:0007669"/>
    <property type="project" value="TreeGrafter"/>
</dbReference>
<evidence type="ECO:0000256" key="5">
    <source>
        <dbReference type="ARBA" id="ARBA00022989"/>
    </source>
</evidence>